<keyword evidence="3" id="KW-1185">Reference proteome</keyword>
<reference evidence="1 3" key="1">
    <citation type="journal article" date="2014" name="Nat. Genet.">
        <title>Genome and transcriptome of the porcine whipworm Trichuris suis.</title>
        <authorList>
            <person name="Jex A.R."/>
            <person name="Nejsum P."/>
            <person name="Schwarz E.M."/>
            <person name="Hu L."/>
            <person name="Young N.D."/>
            <person name="Hall R.S."/>
            <person name="Korhonen P.K."/>
            <person name="Liao S."/>
            <person name="Thamsborg S."/>
            <person name="Xia J."/>
            <person name="Xu P."/>
            <person name="Wang S."/>
            <person name="Scheerlinck J.P."/>
            <person name="Hofmann A."/>
            <person name="Sternberg P.W."/>
            <person name="Wang J."/>
            <person name="Gasser R.B."/>
        </authorList>
    </citation>
    <scope>NUCLEOTIDE SEQUENCE [LARGE SCALE GENOMIC DNA]</scope>
    <source>
        <strain evidence="2">DCEP-RM93F</strain>
        <strain evidence="1">DCEP-RM93M</strain>
    </source>
</reference>
<gene>
    <name evidence="1" type="ORF">M513_08641</name>
    <name evidence="2" type="ORF">M514_08641</name>
</gene>
<name>A0A085LZL8_9BILA</name>
<dbReference type="AlphaFoldDB" id="A0A085LZL8"/>
<proteinExistence type="predicted"/>
<evidence type="ECO:0000313" key="1">
    <source>
        <dbReference type="EMBL" id="KFD50414.1"/>
    </source>
</evidence>
<organism evidence="1 3">
    <name type="scientific">Trichuris suis</name>
    <name type="common">pig whipworm</name>
    <dbReference type="NCBI Taxonomy" id="68888"/>
    <lineage>
        <taxon>Eukaryota</taxon>
        <taxon>Metazoa</taxon>
        <taxon>Ecdysozoa</taxon>
        <taxon>Nematoda</taxon>
        <taxon>Enoplea</taxon>
        <taxon>Dorylaimia</taxon>
        <taxon>Trichinellida</taxon>
        <taxon>Trichuridae</taxon>
        <taxon>Trichuris</taxon>
    </lineage>
</organism>
<evidence type="ECO:0000313" key="2">
    <source>
        <dbReference type="EMBL" id="KFD64035.1"/>
    </source>
</evidence>
<dbReference type="EMBL" id="KL367562">
    <property type="protein sequence ID" value="KFD64035.1"/>
    <property type="molecule type" value="Genomic_DNA"/>
</dbReference>
<dbReference type="EMBL" id="KL363253">
    <property type="protein sequence ID" value="KFD50414.1"/>
    <property type="molecule type" value="Genomic_DNA"/>
</dbReference>
<evidence type="ECO:0000313" key="3">
    <source>
        <dbReference type="Proteomes" id="UP000030764"/>
    </source>
</evidence>
<dbReference type="Proteomes" id="UP000030758">
    <property type="component" value="Unassembled WGS sequence"/>
</dbReference>
<accession>A0A085LZL8</accession>
<sequence length="60" mass="6687">MVTGKFTEHIVNITCSKISVFLTSILQCLRTTEEEQSSLKFRFGGYQAASVAKLLFGTVR</sequence>
<protein>
    <submittedName>
        <fullName evidence="1">Uncharacterized protein</fullName>
    </submittedName>
</protein>
<dbReference type="Proteomes" id="UP000030764">
    <property type="component" value="Unassembled WGS sequence"/>
</dbReference>